<dbReference type="Gene3D" id="1.10.357.10">
    <property type="entry name" value="Tetracycline Repressor, domain 2"/>
    <property type="match status" value="1"/>
</dbReference>
<dbReference type="GO" id="GO:0000976">
    <property type="term" value="F:transcription cis-regulatory region binding"/>
    <property type="evidence" value="ECO:0007669"/>
    <property type="project" value="TreeGrafter"/>
</dbReference>
<dbReference type="InterPro" id="IPR050109">
    <property type="entry name" value="HTH-type_TetR-like_transc_reg"/>
</dbReference>
<dbReference type="Proteomes" id="UP000238937">
    <property type="component" value="Unassembled WGS sequence"/>
</dbReference>
<sequence length="200" mass="23203">MNYDDSSSRTLRERRIEIVRAAWRTIVREGLDRTSMRAIAQELGSSTGVITHYFRDKEELILFALERVFENVRDDMKACAKGRQGIDRLEQMIFVALPLKEIDRDDWKVWMAFLGYSIGREQLVREHRKRYDCLRQIIYQELADLQTANSIRADLDLTTEANALIALVDGIGTGVVICPEQFSAEQQQYLVRRHINALIP</sequence>
<dbReference type="AlphaFoldDB" id="A0A2T1FZK2"/>
<evidence type="ECO:0000256" key="4">
    <source>
        <dbReference type="ARBA" id="ARBA00023163"/>
    </source>
</evidence>
<dbReference type="PANTHER" id="PTHR30055:SF226">
    <property type="entry name" value="HTH-TYPE TRANSCRIPTIONAL REGULATOR PKSA"/>
    <property type="match status" value="1"/>
</dbReference>
<evidence type="ECO:0000256" key="1">
    <source>
        <dbReference type="ARBA" id="ARBA00022491"/>
    </source>
</evidence>
<dbReference type="InterPro" id="IPR009057">
    <property type="entry name" value="Homeodomain-like_sf"/>
</dbReference>
<comment type="caution">
    <text evidence="7">The sequence shown here is derived from an EMBL/GenBank/DDBJ whole genome shotgun (WGS) entry which is preliminary data.</text>
</comment>
<dbReference type="PROSITE" id="PS01081">
    <property type="entry name" value="HTH_TETR_1"/>
    <property type="match status" value="1"/>
</dbReference>
<dbReference type="OrthoDB" id="9814200at2"/>
<protein>
    <submittedName>
        <fullName evidence="7">TetR family transcriptional regulator</fullName>
    </submittedName>
</protein>
<name>A0A2T1FZK2_9CYAN</name>
<evidence type="ECO:0000256" key="2">
    <source>
        <dbReference type="ARBA" id="ARBA00023015"/>
    </source>
</evidence>
<dbReference type="GO" id="GO:0003700">
    <property type="term" value="F:DNA-binding transcription factor activity"/>
    <property type="evidence" value="ECO:0007669"/>
    <property type="project" value="TreeGrafter"/>
</dbReference>
<dbReference type="PROSITE" id="PS50977">
    <property type="entry name" value="HTH_TETR_2"/>
    <property type="match status" value="1"/>
</dbReference>
<feature type="DNA-binding region" description="H-T-H motif" evidence="5">
    <location>
        <begin position="35"/>
        <end position="54"/>
    </location>
</feature>
<dbReference type="PANTHER" id="PTHR30055">
    <property type="entry name" value="HTH-TYPE TRANSCRIPTIONAL REGULATOR RUTR"/>
    <property type="match status" value="1"/>
</dbReference>
<evidence type="ECO:0000256" key="3">
    <source>
        <dbReference type="ARBA" id="ARBA00023125"/>
    </source>
</evidence>
<dbReference type="InterPro" id="IPR001647">
    <property type="entry name" value="HTH_TetR"/>
</dbReference>
<evidence type="ECO:0000313" key="7">
    <source>
        <dbReference type="EMBL" id="PSB50424.1"/>
    </source>
</evidence>
<evidence type="ECO:0000313" key="8">
    <source>
        <dbReference type="Proteomes" id="UP000238937"/>
    </source>
</evidence>
<keyword evidence="8" id="KW-1185">Reference proteome</keyword>
<dbReference type="Pfam" id="PF13977">
    <property type="entry name" value="TetR_C_6"/>
    <property type="match status" value="1"/>
</dbReference>
<dbReference type="SUPFAM" id="SSF48498">
    <property type="entry name" value="Tetracyclin repressor-like, C-terminal domain"/>
    <property type="match status" value="1"/>
</dbReference>
<proteinExistence type="predicted"/>
<gene>
    <name evidence="7" type="ORF">C7B77_22795</name>
</gene>
<keyword evidence="2" id="KW-0805">Transcription regulation</keyword>
<organism evidence="7 8">
    <name type="scientific">Chamaesiphon polymorphus CCALA 037</name>
    <dbReference type="NCBI Taxonomy" id="2107692"/>
    <lineage>
        <taxon>Bacteria</taxon>
        <taxon>Bacillati</taxon>
        <taxon>Cyanobacteriota</taxon>
        <taxon>Cyanophyceae</taxon>
        <taxon>Gomontiellales</taxon>
        <taxon>Chamaesiphonaceae</taxon>
        <taxon>Chamaesiphon</taxon>
    </lineage>
</organism>
<dbReference type="SUPFAM" id="SSF46689">
    <property type="entry name" value="Homeodomain-like"/>
    <property type="match status" value="1"/>
</dbReference>
<reference evidence="7 8" key="1">
    <citation type="submission" date="2018-03" db="EMBL/GenBank/DDBJ databases">
        <title>The ancient ancestry and fast evolution of plastids.</title>
        <authorList>
            <person name="Moore K.R."/>
            <person name="Magnabosco C."/>
            <person name="Momper L."/>
            <person name="Gold D.A."/>
            <person name="Bosak T."/>
            <person name="Fournier G.P."/>
        </authorList>
    </citation>
    <scope>NUCLEOTIDE SEQUENCE [LARGE SCALE GENOMIC DNA]</scope>
    <source>
        <strain evidence="7 8">CCALA 037</strain>
    </source>
</reference>
<keyword evidence="3 5" id="KW-0238">DNA-binding</keyword>
<dbReference type="Pfam" id="PF00440">
    <property type="entry name" value="TetR_N"/>
    <property type="match status" value="1"/>
</dbReference>
<dbReference type="InterPro" id="IPR036271">
    <property type="entry name" value="Tet_transcr_reg_TetR-rel_C_sf"/>
</dbReference>
<dbReference type="InterPro" id="IPR039538">
    <property type="entry name" value="BetI_C"/>
</dbReference>
<keyword evidence="1" id="KW-0678">Repressor</keyword>
<dbReference type="EMBL" id="PVWO01000399">
    <property type="protein sequence ID" value="PSB50424.1"/>
    <property type="molecule type" value="Genomic_DNA"/>
</dbReference>
<evidence type="ECO:0000259" key="6">
    <source>
        <dbReference type="PROSITE" id="PS50977"/>
    </source>
</evidence>
<dbReference type="RefSeq" id="WP_106310305.1">
    <property type="nucleotide sequence ID" value="NZ_PVWO01000399.1"/>
</dbReference>
<keyword evidence="4" id="KW-0804">Transcription</keyword>
<feature type="domain" description="HTH tetR-type" evidence="6">
    <location>
        <begin position="12"/>
        <end position="72"/>
    </location>
</feature>
<evidence type="ECO:0000256" key="5">
    <source>
        <dbReference type="PROSITE-ProRule" id="PRU00335"/>
    </source>
</evidence>
<dbReference type="InterPro" id="IPR023772">
    <property type="entry name" value="DNA-bd_HTH_TetR-type_CS"/>
</dbReference>
<accession>A0A2T1FZK2</accession>